<dbReference type="Proteomes" id="UP000681340">
    <property type="component" value="Unassembled WGS sequence"/>
</dbReference>
<evidence type="ECO:0008006" key="4">
    <source>
        <dbReference type="Google" id="ProtNLM"/>
    </source>
</evidence>
<sequence length="162" mass="18198">MIDNPYRGAVTSYPPPAFAPAPPPPRKRRTWLIVLATVGVLTVLVCALGLGRLFFRLKHVTDVEKEIERTTAAFIEDRRDGLSQAGYDGLCAEAKDEFRLEDLAKPPEEAVTDFKVFHTNVAYERGQATVSVDVQRPDGTREKEVYILDEDGERWKMCSFPA</sequence>
<gene>
    <name evidence="2" type="ORF">Aau02nite_78490</name>
</gene>
<feature type="transmembrane region" description="Helical" evidence="1">
    <location>
        <begin position="31"/>
        <end position="55"/>
    </location>
</feature>
<dbReference type="AlphaFoldDB" id="A0A919SV49"/>
<evidence type="ECO:0000313" key="3">
    <source>
        <dbReference type="Proteomes" id="UP000681340"/>
    </source>
</evidence>
<organism evidence="2 3">
    <name type="scientific">Actinoplanes auranticolor</name>
    <dbReference type="NCBI Taxonomy" id="47988"/>
    <lineage>
        <taxon>Bacteria</taxon>
        <taxon>Bacillati</taxon>
        <taxon>Actinomycetota</taxon>
        <taxon>Actinomycetes</taxon>
        <taxon>Micromonosporales</taxon>
        <taxon>Micromonosporaceae</taxon>
        <taxon>Actinoplanes</taxon>
    </lineage>
</organism>
<evidence type="ECO:0000256" key="1">
    <source>
        <dbReference type="SAM" id="Phobius"/>
    </source>
</evidence>
<dbReference type="EMBL" id="BOQL01000071">
    <property type="protein sequence ID" value="GIM77957.1"/>
    <property type="molecule type" value="Genomic_DNA"/>
</dbReference>
<comment type="caution">
    <text evidence="2">The sequence shown here is derived from an EMBL/GenBank/DDBJ whole genome shotgun (WGS) entry which is preliminary data.</text>
</comment>
<name>A0A919SV49_9ACTN</name>
<reference evidence="2" key="1">
    <citation type="submission" date="2021-03" db="EMBL/GenBank/DDBJ databases">
        <title>Whole genome shotgun sequence of Actinoplanes auranticolor NBRC 12245.</title>
        <authorList>
            <person name="Komaki H."/>
            <person name="Tamura T."/>
        </authorList>
    </citation>
    <scope>NUCLEOTIDE SEQUENCE</scope>
    <source>
        <strain evidence="2">NBRC 12245</strain>
    </source>
</reference>
<keyword evidence="1" id="KW-0812">Transmembrane</keyword>
<evidence type="ECO:0000313" key="2">
    <source>
        <dbReference type="EMBL" id="GIM77957.1"/>
    </source>
</evidence>
<keyword evidence="1" id="KW-1133">Transmembrane helix</keyword>
<proteinExistence type="predicted"/>
<accession>A0A919SV49</accession>
<keyword evidence="3" id="KW-1185">Reference proteome</keyword>
<protein>
    <recommendedName>
        <fullName evidence="4">DUF4878 domain-containing protein</fullName>
    </recommendedName>
</protein>
<keyword evidence="1" id="KW-0472">Membrane</keyword>